<dbReference type="EMBL" id="OU342829">
    <property type="protein sequence ID" value="CAG7580076.1"/>
    <property type="molecule type" value="Genomic_DNA"/>
</dbReference>
<protein>
    <submittedName>
        <fullName evidence="1">Uncharacterized protein</fullName>
    </submittedName>
</protein>
<reference evidence="1" key="1">
    <citation type="submission" date="2021-06" db="EMBL/GenBank/DDBJ databases">
        <authorList>
            <person name="Gannon L."/>
            <person name="Redgwell R T."/>
            <person name="Michniewski S."/>
            <person name="Harrison D C."/>
            <person name="Millard A."/>
        </authorList>
    </citation>
    <scope>NUCLEOTIDE SEQUENCE</scope>
</reference>
<sequence>MKYLKTFESHFIKENMNVNDLQRGKVYTFKNEGQLMKLEYLGVKKENPDLRGKISITMGERAKYLFEWISDEGFRKDIFVAMGEDHLRQRLYV</sequence>
<organism evidence="1">
    <name type="scientific">uncultured marine phage</name>
    <dbReference type="NCBI Taxonomy" id="707152"/>
    <lineage>
        <taxon>Viruses</taxon>
        <taxon>environmental samples</taxon>
    </lineage>
</organism>
<evidence type="ECO:0000313" key="1">
    <source>
        <dbReference type="EMBL" id="CAG7580076.1"/>
    </source>
</evidence>
<proteinExistence type="predicted"/>
<gene>
    <name evidence="1" type="ORF">SLAVMIC_00236</name>
</gene>
<accession>A0A8D9FQL0</accession>
<name>A0A8D9FQL0_9VIRU</name>